<dbReference type="PROSITE" id="PS00913">
    <property type="entry name" value="ADH_IRON_1"/>
    <property type="match status" value="1"/>
</dbReference>
<dbReference type="FunFam" id="1.20.1090.10:FF:000001">
    <property type="entry name" value="Aldehyde-alcohol dehydrogenase"/>
    <property type="match status" value="1"/>
</dbReference>
<dbReference type="FunFam" id="3.40.50.1970:FF:000003">
    <property type="entry name" value="Alcohol dehydrogenase, iron-containing"/>
    <property type="match status" value="1"/>
</dbReference>
<evidence type="ECO:0000259" key="6">
    <source>
        <dbReference type="Pfam" id="PF25137"/>
    </source>
</evidence>
<reference evidence="7" key="2">
    <citation type="submission" date="2020-09" db="EMBL/GenBank/DDBJ databases">
        <authorList>
            <person name="Sun Q."/>
            <person name="Ohkuma M."/>
        </authorList>
    </citation>
    <scope>NUCLEOTIDE SEQUENCE</scope>
    <source>
        <strain evidence="7">JCM 30804</strain>
    </source>
</reference>
<dbReference type="CDD" id="cd08188">
    <property type="entry name" value="PDDH"/>
    <property type="match status" value="1"/>
</dbReference>
<dbReference type="Gene3D" id="3.40.50.1970">
    <property type="match status" value="1"/>
</dbReference>
<gene>
    <name evidence="7" type="primary">adhB</name>
    <name evidence="7" type="ORF">GCM10009332_08630</name>
</gene>
<dbReference type="InterPro" id="IPR018211">
    <property type="entry name" value="ADH_Fe_CS"/>
</dbReference>
<dbReference type="PANTHER" id="PTHR11496">
    <property type="entry name" value="ALCOHOL DEHYDROGENASE"/>
    <property type="match status" value="1"/>
</dbReference>
<accession>A0A917N7G8</accession>
<organism evidence="7 8">
    <name type="scientific">Shewanella gelidii</name>
    <dbReference type="NCBI Taxonomy" id="1642821"/>
    <lineage>
        <taxon>Bacteria</taxon>
        <taxon>Pseudomonadati</taxon>
        <taxon>Pseudomonadota</taxon>
        <taxon>Gammaproteobacteria</taxon>
        <taxon>Alteromonadales</taxon>
        <taxon>Shewanellaceae</taxon>
        <taxon>Shewanella</taxon>
    </lineage>
</organism>
<dbReference type="PANTHER" id="PTHR11496:SF102">
    <property type="entry name" value="ALCOHOL DEHYDROGENASE 4"/>
    <property type="match status" value="1"/>
</dbReference>
<dbReference type="GO" id="GO:0004022">
    <property type="term" value="F:alcohol dehydrogenase (NAD+) activity"/>
    <property type="evidence" value="ECO:0007669"/>
    <property type="project" value="TreeGrafter"/>
</dbReference>
<evidence type="ECO:0000256" key="2">
    <source>
        <dbReference type="ARBA" id="ARBA00007358"/>
    </source>
</evidence>
<dbReference type="InterPro" id="IPR056798">
    <property type="entry name" value="ADH_Fe_C"/>
</dbReference>
<dbReference type="Pfam" id="PF00465">
    <property type="entry name" value="Fe-ADH"/>
    <property type="match status" value="1"/>
</dbReference>
<feature type="domain" description="Alcohol dehydrogenase iron-type/glycerol dehydrogenase GldA" evidence="5">
    <location>
        <begin position="11"/>
        <end position="176"/>
    </location>
</feature>
<dbReference type="NCBIfam" id="NF007363">
    <property type="entry name" value="PRK09860.1"/>
    <property type="match status" value="1"/>
</dbReference>
<comment type="similarity">
    <text evidence="2">Belongs to the iron-containing alcohol dehydrogenase family.</text>
</comment>
<dbReference type="PROSITE" id="PS00060">
    <property type="entry name" value="ADH_IRON_2"/>
    <property type="match status" value="1"/>
</dbReference>
<comment type="caution">
    <text evidence="7">The sequence shown here is derived from an EMBL/GenBank/DDBJ whole genome shotgun (WGS) entry which is preliminary data.</text>
</comment>
<dbReference type="Gene3D" id="1.20.1090.10">
    <property type="entry name" value="Dehydroquinate synthase-like - alpha domain"/>
    <property type="match status" value="1"/>
</dbReference>
<comment type="cofactor">
    <cofactor evidence="1">
        <name>Fe cation</name>
        <dbReference type="ChEBI" id="CHEBI:24875"/>
    </cofactor>
</comment>
<dbReference type="EMBL" id="BMPZ01000002">
    <property type="protein sequence ID" value="GGI73385.1"/>
    <property type="molecule type" value="Genomic_DNA"/>
</dbReference>
<keyword evidence="4" id="KW-0520">NAD</keyword>
<protein>
    <submittedName>
        <fullName evidence="7">Alcohol dehydrogenase</fullName>
    </submittedName>
</protein>
<dbReference type="InterPro" id="IPR039697">
    <property type="entry name" value="Alcohol_dehydrogenase_Fe"/>
</dbReference>
<dbReference type="InterPro" id="IPR001670">
    <property type="entry name" value="ADH_Fe/GldA"/>
</dbReference>
<dbReference type="GO" id="GO:0046872">
    <property type="term" value="F:metal ion binding"/>
    <property type="evidence" value="ECO:0007669"/>
    <property type="project" value="InterPro"/>
</dbReference>
<evidence type="ECO:0000256" key="3">
    <source>
        <dbReference type="ARBA" id="ARBA00023002"/>
    </source>
</evidence>
<evidence type="ECO:0000313" key="7">
    <source>
        <dbReference type="EMBL" id="GGI73385.1"/>
    </source>
</evidence>
<keyword evidence="3" id="KW-0560">Oxidoreductase</keyword>
<evidence type="ECO:0000256" key="4">
    <source>
        <dbReference type="ARBA" id="ARBA00023027"/>
    </source>
</evidence>
<evidence type="ECO:0000259" key="5">
    <source>
        <dbReference type="Pfam" id="PF00465"/>
    </source>
</evidence>
<dbReference type="Pfam" id="PF25137">
    <property type="entry name" value="ADH_Fe_C"/>
    <property type="match status" value="1"/>
</dbReference>
<feature type="domain" description="Fe-containing alcohol dehydrogenase-like C-terminal" evidence="6">
    <location>
        <begin position="187"/>
        <end position="381"/>
    </location>
</feature>
<dbReference type="SUPFAM" id="SSF56796">
    <property type="entry name" value="Dehydroquinate synthase-like"/>
    <property type="match status" value="1"/>
</dbReference>
<dbReference type="AlphaFoldDB" id="A0A917N7G8"/>
<evidence type="ECO:0000313" key="8">
    <source>
        <dbReference type="Proteomes" id="UP000613743"/>
    </source>
</evidence>
<reference evidence="7" key="1">
    <citation type="journal article" date="2014" name="Int. J. Syst. Evol. Microbiol.">
        <title>Complete genome sequence of Corynebacterium casei LMG S-19264T (=DSM 44701T), isolated from a smear-ripened cheese.</title>
        <authorList>
            <consortium name="US DOE Joint Genome Institute (JGI-PGF)"/>
            <person name="Walter F."/>
            <person name="Albersmeier A."/>
            <person name="Kalinowski J."/>
            <person name="Ruckert C."/>
        </authorList>
    </citation>
    <scope>NUCLEOTIDE SEQUENCE</scope>
    <source>
        <strain evidence="7">JCM 30804</strain>
    </source>
</reference>
<keyword evidence="8" id="KW-1185">Reference proteome</keyword>
<dbReference type="Proteomes" id="UP000613743">
    <property type="component" value="Unassembled WGS sequence"/>
</dbReference>
<name>A0A917N7G8_9GAMM</name>
<dbReference type="RefSeq" id="WP_188918233.1">
    <property type="nucleotide sequence ID" value="NZ_BMPZ01000002.1"/>
</dbReference>
<evidence type="ECO:0000256" key="1">
    <source>
        <dbReference type="ARBA" id="ARBA00001962"/>
    </source>
</evidence>
<sequence>MAAKFFIPAVNVLGQNAVDDAIGDVKALGFTRGLIVTDKPLVEIGLVGDVAEKLSAQGIATAIFDGVQPNPTVGNVEAGLKLLKENDCDFVISLGGGSPHDCAKGIALVATNGGSIKDYEGVDVSAKPQMPLVAINTTAGTASEMTRFCIITDESRHIKMAIVDKNTTPILSVNDPELMLKKPAGLTAATGMDALTHAIEAYVSIAANPITDACAIKAIELIQQNLREAVDNGQSIEARDQMAYAQFLAGMAFNNASLGYVHAMAHQLGGFYDLPHGVCNALLLPYVQEYNAQVSAARLKDVAVAMGVDVTAMNDDEGAQAAIAAIKQLSVDVCIPENLTKLGVKAQDIPTLAENALKDACGFTNPKQATHEEICQIFTKAL</sequence>
<proteinExistence type="inferred from homology"/>